<dbReference type="EMBL" id="BMHP01000004">
    <property type="protein sequence ID" value="GGD88364.1"/>
    <property type="molecule type" value="Genomic_DNA"/>
</dbReference>
<proteinExistence type="predicted"/>
<gene>
    <name evidence="1" type="ORF">GCM10010911_53600</name>
</gene>
<organism evidence="1 2">
    <name type="scientific">Paenibacillus nasutitermitis</name>
    <dbReference type="NCBI Taxonomy" id="1652958"/>
    <lineage>
        <taxon>Bacteria</taxon>
        <taxon>Bacillati</taxon>
        <taxon>Bacillota</taxon>
        <taxon>Bacilli</taxon>
        <taxon>Bacillales</taxon>
        <taxon>Paenibacillaceae</taxon>
        <taxon>Paenibacillus</taxon>
    </lineage>
</organism>
<accession>A0A916ZD50</accession>
<sequence>MKRKENFKIALELSMPKKQITKIIGCKNVDSKRYEATLTDAAAQRSLPVQKGIQ</sequence>
<evidence type="ECO:0000313" key="1">
    <source>
        <dbReference type="EMBL" id="GGD88364.1"/>
    </source>
</evidence>
<comment type="caution">
    <text evidence="1">The sequence shown here is derived from an EMBL/GenBank/DDBJ whole genome shotgun (WGS) entry which is preliminary data.</text>
</comment>
<reference evidence="1" key="1">
    <citation type="journal article" date="2014" name="Int. J. Syst. Evol. Microbiol.">
        <title>Complete genome sequence of Corynebacterium casei LMG S-19264T (=DSM 44701T), isolated from a smear-ripened cheese.</title>
        <authorList>
            <consortium name="US DOE Joint Genome Institute (JGI-PGF)"/>
            <person name="Walter F."/>
            <person name="Albersmeier A."/>
            <person name="Kalinowski J."/>
            <person name="Ruckert C."/>
        </authorList>
    </citation>
    <scope>NUCLEOTIDE SEQUENCE</scope>
    <source>
        <strain evidence="1">CGMCC 1.15178</strain>
    </source>
</reference>
<reference evidence="1" key="2">
    <citation type="submission" date="2020-09" db="EMBL/GenBank/DDBJ databases">
        <authorList>
            <person name="Sun Q."/>
            <person name="Zhou Y."/>
        </authorList>
    </citation>
    <scope>NUCLEOTIDE SEQUENCE</scope>
    <source>
        <strain evidence="1">CGMCC 1.15178</strain>
    </source>
</reference>
<dbReference type="Proteomes" id="UP000612456">
    <property type="component" value="Unassembled WGS sequence"/>
</dbReference>
<protein>
    <submittedName>
        <fullName evidence="1">Uncharacterized protein</fullName>
    </submittedName>
</protein>
<keyword evidence="2" id="KW-1185">Reference proteome</keyword>
<evidence type="ECO:0000313" key="2">
    <source>
        <dbReference type="Proteomes" id="UP000612456"/>
    </source>
</evidence>
<dbReference type="AlphaFoldDB" id="A0A916ZD50"/>
<name>A0A916ZD50_9BACL</name>